<dbReference type="Pfam" id="PF18474">
    <property type="entry name" value="DUF5614"/>
    <property type="match status" value="1"/>
</dbReference>
<feature type="domain" description="DUF1308" evidence="3">
    <location>
        <begin position="271"/>
        <end position="432"/>
    </location>
</feature>
<dbReference type="PANTHER" id="PTHR13379:SF0">
    <property type="entry name" value="UPF0415 PROTEIN C7ORF25"/>
    <property type="match status" value="1"/>
</dbReference>
<dbReference type="Proteomes" id="UP000655588">
    <property type="component" value="Unassembled WGS sequence"/>
</dbReference>
<evidence type="ECO:0008006" key="7">
    <source>
        <dbReference type="Google" id="ProtNLM"/>
    </source>
</evidence>
<name>A0A833RJD3_9HYME</name>
<sequence>MEEKAELLACLEEKIESGKATIDRLKLVTKIDGIEKLIRKIQQEIRFLEKVCHFEDYNYILFSIKVQSTENVKKEHLQSTNLIHLNAIVARLFCANEPTNIMKPFKYQKSRLEVDIVCDGGASWIKVIARNARALTMISMGNGEYGQKSVLDQAMSYLECAKCYPYLYRPPDVIFHFAYGIEIPLATRLEHMGVIIEGDKIHCEDVKNIDIHGMIFMVVSVLLEIDSEDRFSTWMHSLESTEEPLDEYKKSIKSNLETLNTFSLKTEINVLNLDVSTLLAYVTNMTNGYDHFIYREPLLTQQAEMERKHPVKPILENLFKGKELIVCQTAYENFMNIVDVIGGPKETLRAKELLNKVQIVKDISTGRIMEKLSLGGKIKDRSRLVFATGEDMKSITVSANEGFVRAARMQGIECTVFLHEPRSLSEIKEGYATKIGSS</sequence>
<dbReference type="InterPro" id="IPR041076">
    <property type="entry name" value="DUF5614"/>
</dbReference>
<organism evidence="5 6">
    <name type="scientific">Frieseomelitta varia</name>
    <dbReference type="NCBI Taxonomy" id="561572"/>
    <lineage>
        <taxon>Eukaryota</taxon>
        <taxon>Metazoa</taxon>
        <taxon>Ecdysozoa</taxon>
        <taxon>Arthropoda</taxon>
        <taxon>Hexapoda</taxon>
        <taxon>Insecta</taxon>
        <taxon>Pterygota</taxon>
        <taxon>Neoptera</taxon>
        <taxon>Endopterygota</taxon>
        <taxon>Hymenoptera</taxon>
        <taxon>Apocrita</taxon>
        <taxon>Aculeata</taxon>
        <taxon>Apoidea</taxon>
        <taxon>Anthophila</taxon>
        <taxon>Apidae</taxon>
        <taxon>Frieseomelitta</taxon>
    </lineage>
</organism>
<gene>
    <name evidence="5" type="ORF">E2986_08550</name>
</gene>
<evidence type="ECO:0000259" key="3">
    <source>
        <dbReference type="Pfam" id="PF07000"/>
    </source>
</evidence>
<dbReference type="InterPro" id="IPR010733">
    <property type="entry name" value="DUF1308"/>
</dbReference>
<protein>
    <recommendedName>
        <fullName evidence="7">DUF1308 domain-containing protein</fullName>
    </recommendedName>
</protein>
<comment type="similarity">
    <text evidence="1">Belongs to the UPF0415 family.</text>
</comment>
<evidence type="ECO:0000313" key="5">
    <source>
        <dbReference type="EMBL" id="KAF3424734.1"/>
    </source>
</evidence>
<evidence type="ECO:0000256" key="2">
    <source>
        <dbReference type="SAM" id="Coils"/>
    </source>
</evidence>
<keyword evidence="2" id="KW-0175">Coiled coil</keyword>
<keyword evidence="6" id="KW-1185">Reference proteome</keyword>
<comment type="caution">
    <text evidence="5">The sequence shown here is derived from an EMBL/GenBank/DDBJ whole genome shotgun (WGS) entry which is preliminary data.</text>
</comment>
<dbReference type="AlphaFoldDB" id="A0A833RJD3"/>
<feature type="domain" description="DUF5614" evidence="4">
    <location>
        <begin position="9"/>
        <end position="206"/>
    </location>
</feature>
<dbReference type="Pfam" id="PF07000">
    <property type="entry name" value="DUF1308"/>
    <property type="match status" value="1"/>
</dbReference>
<reference evidence="5" key="1">
    <citation type="submission" date="2019-11" db="EMBL/GenBank/DDBJ databases">
        <title>The nuclear and mitochondrial genomes of Frieseomelitta varia - a highly eusocial stingless bee (Meliponini) with a permanently sterile worker caste.</title>
        <authorList>
            <person name="Freitas F.C.P."/>
            <person name="Lourenco A.P."/>
            <person name="Nunes F.M.F."/>
            <person name="Paschoal A.R."/>
            <person name="Abreu F.C.P."/>
            <person name="Barbin F.O."/>
            <person name="Bataglia L."/>
            <person name="Cardoso-Junior C.A.M."/>
            <person name="Cervoni M.S."/>
            <person name="Silva S.R."/>
            <person name="Dalarmi F."/>
            <person name="Del Lama M.A."/>
            <person name="Depintor T.S."/>
            <person name="Ferreira K.M."/>
            <person name="Goria P.S."/>
            <person name="Jaskot M.C."/>
            <person name="Lago D.C."/>
            <person name="Luna-Lucena D."/>
            <person name="Moda L.M."/>
            <person name="Nascimento L."/>
            <person name="Pedrino M."/>
            <person name="Rabico F.O."/>
            <person name="Sanches F.C."/>
            <person name="Santos D.E."/>
            <person name="Santos C.G."/>
            <person name="Vieira J."/>
            <person name="Lopes T.F."/>
            <person name="Barchuk A.R."/>
            <person name="Hartfelder K."/>
            <person name="Simoes Z.L.P."/>
            <person name="Bitondi M.M.G."/>
            <person name="Pinheiro D.G."/>
        </authorList>
    </citation>
    <scope>NUCLEOTIDE SEQUENCE</scope>
    <source>
        <strain evidence="5">USP_RPSP 00005682</strain>
        <tissue evidence="5">Whole individual</tissue>
    </source>
</reference>
<evidence type="ECO:0000256" key="1">
    <source>
        <dbReference type="ARBA" id="ARBA00006588"/>
    </source>
</evidence>
<proteinExistence type="inferred from homology"/>
<accession>A0A833RJD3</accession>
<dbReference type="EMBL" id="WNWW01000447">
    <property type="protein sequence ID" value="KAF3424734.1"/>
    <property type="molecule type" value="Genomic_DNA"/>
</dbReference>
<evidence type="ECO:0000313" key="6">
    <source>
        <dbReference type="Proteomes" id="UP000655588"/>
    </source>
</evidence>
<feature type="coiled-coil region" evidence="2">
    <location>
        <begin position="1"/>
        <end position="51"/>
    </location>
</feature>
<evidence type="ECO:0000259" key="4">
    <source>
        <dbReference type="Pfam" id="PF18474"/>
    </source>
</evidence>
<dbReference type="PANTHER" id="PTHR13379">
    <property type="entry name" value="UNCHARACTERIZED DUF1308"/>
    <property type="match status" value="1"/>
</dbReference>